<proteinExistence type="predicted"/>
<dbReference type="Proteomes" id="UP000887565">
    <property type="component" value="Unplaced"/>
</dbReference>
<dbReference type="AlphaFoldDB" id="A0A915JN13"/>
<reference evidence="3" key="1">
    <citation type="submission" date="2022-11" db="UniProtKB">
        <authorList>
            <consortium name="WormBaseParasite"/>
        </authorList>
    </citation>
    <scope>IDENTIFICATION</scope>
</reference>
<feature type="compositionally biased region" description="Basic and acidic residues" evidence="1">
    <location>
        <begin position="120"/>
        <end position="135"/>
    </location>
</feature>
<keyword evidence="2" id="KW-1185">Reference proteome</keyword>
<feature type="region of interest" description="Disordered" evidence="1">
    <location>
        <begin position="189"/>
        <end position="213"/>
    </location>
</feature>
<sequence>MPTARRRNEIAMGPLIHQTLRDVSIGNTDFMYHHFDILPLIFEESRGKSHPEGDNITSDKRYNNNCWFFEKTHCQRESLFLQHPLLLTNLNNDMSLPESQPLELYDAELSEAIQVMADKDAEESAGREYLKRQQDVEAAQGKAPTLPTEPPKSQMDKFLETVPSQPSSNEYILGTELTSQDVYGLVTTSTGGETTGKTSTLIPPKVESAQQSKEAVQPMVVIVEQPLQPPQSTAAAEKSEESDYMVEIEDKISSISDEETTTEPQSS</sequence>
<feature type="region of interest" description="Disordered" evidence="1">
    <location>
        <begin position="227"/>
        <end position="267"/>
    </location>
</feature>
<evidence type="ECO:0000256" key="1">
    <source>
        <dbReference type="SAM" id="MobiDB-lite"/>
    </source>
</evidence>
<evidence type="ECO:0000313" key="3">
    <source>
        <dbReference type="WBParaSite" id="nRc.2.0.1.t27585-RA"/>
    </source>
</evidence>
<feature type="compositionally biased region" description="Low complexity" evidence="1">
    <location>
        <begin position="189"/>
        <end position="200"/>
    </location>
</feature>
<evidence type="ECO:0000313" key="2">
    <source>
        <dbReference type="Proteomes" id="UP000887565"/>
    </source>
</evidence>
<organism evidence="2 3">
    <name type="scientific">Romanomermis culicivorax</name>
    <name type="common">Nematode worm</name>
    <dbReference type="NCBI Taxonomy" id="13658"/>
    <lineage>
        <taxon>Eukaryota</taxon>
        <taxon>Metazoa</taxon>
        <taxon>Ecdysozoa</taxon>
        <taxon>Nematoda</taxon>
        <taxon>Enoplea</taxon>
        <taxon>Dorylaimia</taxon>
        <taxon>Mermithida</taxon>
        <taxon>Mermithoidea</taxon>
        <taxon>Mermithidae</taxon>
        <taxon>Romanomermis</taxon>
    </lineage>
</organism>
<accession>A0A915JN13</accession>
<name>A0A915JN13_ROMCU</name>
<protein>
    <submittedName>
        <fullName evidence="3">Uncharacterized protein</fullName>
    </submittedName>
</protein>
<feature type="region of interest" description="Disordered" evidence="1">
    <location>
        <begin position="120"/>
        <end position="154"/>
    </location>
</feature>
<dbReference type="WBParaSite" id="nRc.2.0.1.t27585-RA">
    <property type="protein sequence ID" value="nRc.2.0.1.t27585-RA"/>
    <property type="gene ID" value="nRc.2.0.1.g27585"/>
</dbReference>